<organism evidence="2 3">
    <name type="scientific">Brachionus plicatilis</name>
    <name type="common">Marine rotifer</name>
    <name type="synonym">Brachionus muelleri</name>
    <dbReference type="NCBI Taxonomy" id="10195"/>
    <lineage>
        <taxon>Eukaryota</taxon>
        <taxon>Metazoa</taxon>
        <taxon>Spiralia</taxon>
        <taxon>Gnathifera</taxon>
        <taxon>Rotifera</taxon>
        <taxon>Eurotatoria</taxon>
        <taxon>Monogononta</taxon>
        <taxon>Pseudotrocha</taxon>
        <taxon>Ploima</taxon>
        <taxon>Brachionidae</taxon>
        <taxon>Brachionus</taxon>
    </lineage>
</organism>
<proteinExistence type="predicted"/>
<reference evidence="2 3" key="1">
    <citation type="journal article" date="2018" name="Sci. Rep.">
        <title>Genomic signatures of local adaptation to the degree of environmental predictability in rotifers.</title>
        <authorList>
            <person name="Franch-Gras L."/>
            <person name="Hahn C."/>
            <person name="Garcia-Roger E.M."/>
            <person name="Carmona M.J."/>
            <person name="Serra M."/>
            <person name="Gomez A."/>
        </authorList>
    </citation>
    <scope>NUCLEOTIDE SEQUENCE [LARGE SCALE GENOMIC DNA]</scope>
    <source>
        <strain evidence="2">HYR1</strain>
    </source>
</reference>
<gene>
    <name evidence="2" type="ORF">BpHYR1_050701</name>
</gene>
<feature type="region of interest" description="Disordered" evidence="1">
    <location>
        <begin position="210"/>
        <end position="242"/>
    </location>
</feature>
<dbReference type="AlphaFoldDB" id="A0A3M7QF83"/>
<dbReference type="EMBL" id="REGN01006331">
    <property type="protein sequence ID" value="RNA09939.1"/>
    <property type="molecule type" value="Genomic_DNA"/>
</dbReference>
<sequence length="266" mass="31324">MQFLFKHSERFFEHFVGQLENLYDSHILKSGVHELLHFVDSVKECGPLNILSCYQFEELNRKITTMIKSRDLIGDEFIKLWNVSQCFSIYNYFKEETSNLILAEKICVGSRSFTVEKNNTHKFGYITKFCKLRSHAFAICEQAAYIDNPFYANCDKRLKSNFFIYINSNEQFIVDDLTKIEMRFNHKLNESRMPKKKSLALLPKTRNFNKKKKCKTEESSFHSSDPNLSSEKEFHESDDSNLSDSEASVEFLTEDNWILVVIFFKI</sequence>
<comment type="caution">
    <text evidence="2">The sequence shown here is derived from an EMBL/GenBank/DDBJ whole genome shotgun (WGS) entry which is preliminary data.</text>
</comment>
<dbReference type="Proteomes" id="UP000276133">
    <property type="component" value="Unassembled WGS sequence"/>
</dbReference>
<evidence type="ECO:0000313" key="2">
    <source>
        <dbReference type="EMBL" id="RNA09939.1"/>
    </source>
</evidence>
<protein>
    <submittedName>
        <fullName evidence="2">Uncharacterized protein</fullName>
    </submittedName>
</protein>
<accession>A0A3M7QF83</accession>
<name>A0A3M7QF83_BRAPC</name>
<evidence type="ECO:0000313" key="3">
    <source>
        <dbReference type="Proteomes" id="UP000276133"/>
    </source>
</evidence>
<evidence type="ECO:0000256" key="1">
    <source>
        <dbReference type="SAM" id="MobiDB-lite"/>
    </source>
</evidence>
<dbReference type="OrthoDB" id="7612567at2759"/>
<keyword evidence="3" id="KW-1185">Reference proteome</keyword>